<organism evidence="2 3">
    <name type="scientific">Bhargavaea cecembensis</name>
    <dbReference type="NCBI Taxonomy" id="394098"/>
    <lineage>
        <taxon>Bacteria</taxon>
        <taxon>Bacillati</taxon>
        <taxon>Bacillota</taxon>
        <taxon>Bacilli</taxon>
        <taxon>Bacillales</taxon>
        <taxon>Caryophanaceae</taxon>
        <taxon>Bhargavaea</taxon>
    </lineage>
</organism>
<dbReference type="AlphaFoldDB" id="A0A161RFF8"/>
<dbReference type="Proteomes" id="UP000076490">
    <property type="component" value="Unassembled WGS sequence"/>
</dbReference>
<sequence>MGIFSKPAIKNGNESNAGPELFKADIVTTRNIGDLARIMELSKLCAKMYGAAAASTKLPDLKKEFESLQKAHQKQTSDIMEFLKKERDQAQ</sequence>
<comment type="caution">
    <text evidence="2">The sequence shown here is derived from an EMBL/GenBank/DDBJ whole genome shotgun (WGS) entry which is preliminary data.</text>
</comment>
<feature type="region of interest" description="Disordered" evidence="1">
    <location>
        <begin position="1"/>
        <end position="20"/>
    </location>
</feature>
<dbReference type="RefSeq" id="WP_063183700.1">
    <property type="nucleotide sequence ID" value="NZ_LQNT01000013.1"/>
</dbReference>
<evidence type="ECO:0000313" key="2">
    <source>
        <dbReference type="EMBL" id="KZE36458.1"/>
    </source>
</evidence>
<name>A0A161RFF8_9BACL</name>
<dbReference type="EMBL" id="LQNT01000013">
    <property type="protein sequence ID" value="KZE36458.1"/>
    <property type="molecule type" value="Genomic_DNA"/>
</dbReference>
<proteinExistence type="predicted"/>
<gene>
    <name evidence="2" type="ORF">AV656_15085</name>
</gene>
<protein>
    <submittedName>
        <fullName evidence="2">Uncharacterized protein</fullName>
    </submittedName>
</protein>
<dbReference type="OrthoDB" id="2453331at2"/>
<accession>A0A161RFF8</accession>
<evidence type="ECO:0000313" key="3">
    <source>
        <dbReference type="Proteomes" id="UP000076490"/>
    </source>
</evidence>
<reference evidence="2 3" key="1">
    <citation type="submission" date="2016-01" db="EMBL/GenBank/DDBJ databases">
        <title>Whole genome sequencing of Bhargavaea cecembensis T14.</title>
        <authorList>
            <person name="Hong K.W."/>
        </authorList>
    </citation>
    <scope>NUCLEOTIDE SEQUENCE [LARGE SCALE GENOMIC DNA]</scope>
    <source>
        <strain evidence="2 3">T14</strain>
    </source>
</reference>
<evidence type="ECO:0000256" key="1">
    <source>
        <dbReference type="SAM" id="MobiDB-lite"/>
    </source>
</evidence>